<name>A0A023B0R2_GRENI</name>
<dbReference type="Proteomes" id="UP000019763">
    <property type="component" value="Unassembled WGS sequence"/>
</dbReference>
<organism evidence="1 2">
    <name type="scientific">Gregarina niphandrodes</name>
    <name type="common">Septate eugregarine</name>
    <dbReference type="NCBI Taxonomy" id="110365"/>
    <lineage>
        <taxon>Eukaryota</taxon>
        <taxon>Sar</taxon>
        <taxon>Alveolata</taxon>
        <taxon>Apicomplexa</taxon>
        <taxon>Conoidasida</taxon>
        <taxon>Gregarinasina</taxon>
        <taxon>Eugregarinorida</taxon>
        <taxon>Gregarinidae</taxon>
        <taxon>Gregarina</taxon>
    </lineage>
</organism>
<dbReference type="AlphaFoldDB" id="A0A023B0R2"/>
<dbReference type="GeneID" id="22914887"/>
<protein>
    <submittedName>
        <fullName evidence="1">Uncharacterized protein</fullName>
    </submittedName>
</protein>
<dbReference type="EMBL" id="AFNH02001014">
    <property type="protein sequence ID" value="EZG45709.1"/>
    <property type="molecule type" value="Genomic_DNA"/>
</dbReference>
<accession>A0A023B0R2</accession>
<evidence type="ECO:0000313" key="1">
    <source>
        <dbReference type="EMBL" id="EZG45709.1"/>
    </source>
</evidence>
<sequence length="106" mass="11984">MSSGSLLVTEPVPVTVHSETDEVEFAVHDQPSVPNLLGRVELERFDLVERRSGKALVLAAQRGAVDEIRLAEKYKGQPPIVEEQSEDPFERQRQLFVEARDTWTRA</sequence>
<keyword evidence="2" id="KW-1185">Reference proteome</keyword>
<dbReference type="RefSeq" id="XP_011132463.1">
    <property type="nucleotide sequence ID" value="XM_011134161.1"/>
</dbReference>
<comment type="caution">
    <text evidence="1">The sequence shown here is derived from an EMBL/GenBank/DDBJ whole genome shotgun (WGS) entry which is preliminary data.</text>
</comment>
<proteinExistence type="predicted"/>
<gene>
    <name evidence="1" type="ORF">GNI_137310</name>
</gene>
<dbReference type="VEuPathDB" id="CryptoDB:GNI_137310"/>
<reference evidence="1" key="1">
    <citation type="submission" date="2013-12" db="EMBL/GenBank/DDBJ databases">
        <authorList>
            <person name="Omoto C.K."/>
            <person name="Sibley D."/>
            <person name="Venepally P."/>
            <person name="Hadjithomas M."/>
            <person name="Karamycheva S."/>
            <person name="Brunk B."/>
            <person name="Roos D."/>
            <person name="Caler E."/>
            <person name="Lorenzi H."/>
        </authorList>
    </citation>
    <scope>NUCLEOTIDE SEQUENCE</scope>
</reference>
<evidence type="ECO:0000313" key="2">
    <source>
        <dbReference type="Proteomes" id="UP000019763"/>
    </source>
</evidence>